<accession>A0A5K1FZD1</accession>
<proteinExistence type="predicted"/>
<dbReference type="AlphaFoldDB" id="A0A5K1FZD1"/>
<evidence type="ECO:0000313" key="1">
    <source>
        <dbReference type="EMBL" id="VVW66166.1"/>
    </source>
</evidence>
<reference evidence="1" key="1">
    <citation type="submission" date="2019-09" db="EMBL/GenBank/DDBJ databases">
        <authorList>
            <person name="Zhang L."/>
        </authorList>
    </citation>
    <scope>NUCLEOTIDE SEQUENCE</scope>
</reference>
<dbReference type="EMBL" id="LR721786">
    <property type="protein sequence ID" value="VVW66166.1"/>
    <property type="molecule type" value="Genomic_DNA"/>
</dbReference>
<sequence length="81" mass="9365">MNAYLTTATIAGEYKTTTTGWAVQIEPPDNKQIKHPAELFHRRRQQYGRKKLQFLTFSLLSFVSRRLLHNSLRVCSEALSV</sequence>
<dbReference type="Gramene" id="NC8G0218090.1">
    <property type="protein sequence ID" value="NC8G0218090.1:cds"/>
    <property type="gene ID" value="NC8G0218090"/>
</dbReference>
<organism evidence="1">
    <name type="scientific">Nymphaea colorata</name>
    <name type="common">pocket water lily</name>
    <dbReference type="NCBI Taxonomy" id="210225"/>
    <lineage>
        <taxon>Eukaryota</taxon>
        <taxon>Viridiplantae</taxon>
        <taxon>Streptophyta</taxon>
        <taxon>Embryophyta</taxon>
        <taxon>Tracheophyta</taxon>
        <taxon>Spermatophyta</taxon>
        <taxon>Magnoliopsida</taxon>
        <taxon>Nymphaeales</taxon>
        <taxon>Nymphaeaceae</taxon>
        <taxon>Nymphaea</taxon>
    </lineage>
</organism>
<name>A0A5K1FZD1_9MAGN</name>
<protein>
    <submittedName>
        <fullName evidence="1">Uncharacterized protein</fullName>
    </submittedName>
</protein>
<gene>
    <name evidence="1" type="ORF">NYM_LOCUS25733</name>
</gene>